<evidence type="ECO:0000313" key="2">
    <source>
        <dbReference type="Proteomes" id="UP000283543"/>
    </source>
</evidence>
<protein>
    <submittedName>
        <fullName evidence="1">Uncharacterized protein</fullName>
    </submittedName>
</protein>
<dbReference type="VEuPathDB" id="FungiDB:H257_04241"/>
<evidence type="ECO:0000313" key="1">
    <source>
        <dbReference type="EMBL" id="RHY68531.1"/>
    </source>
</evidence>
<name>A0A418C8F6_APHAT</name>
<sequence>MHLLRLNNVLVVNVRIADVMLRVQSLLDSTSRHQLTQHSLVDNSTNLVDISEYTIDKTALPKTIDDSRIGNVNPGVLVVDSRLVGIVDTVDAVLSHESLDAFRERLQRVQPILWRVLSNAGTKAEREIMPAFEPVGPVPASKELMVIQS</sequence>
<dbReference type="AlphaFoldDB" id="A0A418C8F6"/>
<organism evidence="1 2">
    <name type="scientific">Aphanomyces astaci</name>
    <name type="common">Crayfish plague agent</name>
    <dbReference type="NCBI Taxonomy" id="112090"/>
    <lineage>
        <taxon>Eukaryota</taxon>
        <taxon>Sar</taxon>
        <taxon>Stramenopiles</taxon>
        <taxon>Oomycota</taxon>
        <taxon>Saprolegniomycetes</taxon>
        <taxon>Saprolegniales</taxon>
        <taxon>Verrucalvaceae</taxon>
        <taxon>Aphanomyces</taxon>
    </lineage>
</organism>
<dbReference type="Proteomes" id="UP000283543">
    <property type="component" value="Unassembled WGS sequence"/>
</dbReference>
<reference evidence="1 2" key="1">
    <citation type="submission" date="2018-08" db="EMBL/GenBank/DDBJ databases">
        <title>Aphanomyces genome sequencing and annotation.</title>
        <authorList>
            <person name="Minardi D."/>
            <person name="Oidtmann B."/>
            <person name="Van Der Giezen M."/>
            <person name="Studholme D.J."/>
        </authorList>
    </citation>
    <scope>NUCLEOTIDE SEQUENCE [LARGE SCALE GENOMIC DNA]</scope>
    <source>
        <strain evidence="1 2">Si</strain>
    </source>
</reference>
<comment type="caution">
    <text evidence="1">The sequence shown here is derived from an EMBL/GenBank/DDBJ whole genome shotgun (WGS) entry which is preliminary data.</text>
</comment>
<accession>A0A418C8F6</accession>
<proteinExistence type="predicted"/>
<gene>
    <name evidence="1" type="ORF">DYB34_013010</name>
</gene>
<dbReference type="EMBL" id="QUTB01003339">
    <property type="protein sequence ID" value="RHY68531.1"/>
    <property type="molecule type" value="Genomic_DNA"/>
</dbReference>